<dbReference type="STRING" id="8005.ENSEEEP00000024449"/>
<dbReference type="InterPro" id="IPR023561">
    <property type="entry name" value="Carbonic_anhydrase_a-class"/>
</dbReference>
<keyword evidence="3" id="KW-0732">Signal</keyword>
<dbReference type="GO" id="GO:0005886">
    <property type="term" value="C:plasma membrane"/>
    <property type="evidence" value="ECO:0007669"/>
    <property type="project" value="TreeGrafter"/>
</dbReference>
<dbReference type="OMA" id="CTIRNNG"/>
<reference evidence="6" key="1">
    <citation type="journal article" date="2014" name="Science">
        <title>Nonhuman genetics. Genomic basis for the convergent evolution of electric organs.</title>
        <authorList>
            <person name="Gallant J.R."/>
            <person name="Traeger L.L."/>
            <person name="Volkening J.D."/>
            <person name="Moffett H."/>
            <person name="Chen P.H."/>
            <person name="Novina C.D."/>
            <person name="Phillips G.N.Jr."/>
            <person name="Anand R."/>
            <person name="Wells G.B."/>
            <person name="Pinch M."/>
            <person name="Guth R."/>
            <person name="Unguez G.A."/>
            <person name="Albert J.S."/>
            <person name="Zakon H.H."/>
            <person name="Samanta M.P."/>
            <person name="Sussman M.R."/>
        </authorList>
    </citation>
    <scope>NUCLEOTIDE SEQUENCE [LARGE SCALE GENOMIC DNA]</scope>
</reference>
<dbReference type="PANTHER" id="PTHR18952:SF84">
    <property type="entry name" value="CARBONIC ANHYDRASE 14"/>
    <property type="match status" value="1"/>
</dbReference>
<name>A0A4W4FKE1_ELEEL</name>
<dbReference type="PROSITE" id="PS51144">
    <property type="entry name" value="ALPHA_CA_2"/>
    <property type="match status" value="1"/>
</dbReference>
<comment type="similarity">
    <text evidence="1">Belongs to the alpha-carbonic anhydrase family.</text>
</comment>
<dbReference type="GeneTree" id="ENSGT00940000156893"/>
<keyword evidence="2" id="KW-1133">Transmembrane helix</keyword>
<keyword evidence="6" id="KW-1185">Reference proteome</keyword>
<evidence type="ECO:0000256" key="1">
    <source>
        <dbReference type="ARBA" id="ARBA00010718"/>
    </source>
</evidence>
<dbReference type="Proteomes" id="UP000314983">
    <property type="component" value="Chromosome 10"/>
</dbReference>
<dbReference type="GO" id="GO:0004089">
    <property type="term" value="F:carbonate dehydratase activity"/>
    <property type="evidence" value="ECO:0007669"/>
    <property type="project" value="InterPro"/>
</dbReference>
<dbReference type="InterPro" id="IPR001148">
    <property type="entry name" value="CA_dom"/>
</dbReference>
<sequence>LSAISTAFIFILFLQCMFCASPEQGGQLEWPELFPECGGLAQSPIDVVTSQTRHEPLLPPLRLVWHNRDVYEPFTLSNNGHTVKMALPSRMGVAGLPWQFSAFQLHLHWGNGAMDMATGSEHTIDGQSACAELHVVHYNSELYANVSEAKSQENGLAVLGVLIQSGEEINQAYNNILHHLAYVRHVCVCVCVCVLIYACMTVLLYYCELQ</sequence>
<evidence type="ECO:0000313" key="6">
    <source>
        <dbReference type="Proteomes" id="UP000314983"/>
    </source>
</evidence>
<dbReference type="AlphaFoldDB" id="A0A4W4FKE1"/>
<feature type="domain" description="Alpha-carbonic anhydrase" evidence="4">
    <location>
        <begin position="16"/>
        <end position="210"/>
    </location>
</feature>
<reference evidence="5" key="3">
    <citation type="submission" date="2020-05" db="EMBL/GenBank/DDBJ databases">
        <title>Electrophorus electricus (electric eel) genome, fEleEle1, primary haplotype.</title>
        <authorList>
            <person name="Myers G."/>
            <person name="Meyer A."/>
            <person name="Fedrigo O."/>
            <person name="Formenti G."/>
            <person name="Rhie A."/>
            <person name="Tracey A."/>
            <person name="Sims Y."/>
            <person name="Jarvis E.D."/>
        </authorList>
    </citation>
    <scope>NUCLEOTIDE SEQUENCE [LARGE SCALE GENOMIC DNA]</scope>
</reference>
<accession>A0A4W4FKE1</accession>
<evidence type="ECO:0000256" key="2">
    <source>
        <dbReference type="SAM" id="Phobius"/>
    </source>
</evidence>
<feature type="transmembrane region" description="Helical" evidence="2">
    <location>
        <begin position="182"/>
        <end position="206"/>
    </location>
</feature>
<reference evidence="6" key="2">
    <citation type="journal article" date="2017" name="Sci. Adv.">
        <title>A tail of two voltages: Proteomic comparison of the three electric organs of the electric eel.</title>
        <authorList>
            <person name="Traeger L.L."/>
            <person name="Sabat G."/>
            <person name="Barrett-Wilt G.A."/>
            <person name="Wells G.B."/>
            <person name="Sussman M.R."/>
        </authorList>
    </citation>
    <scope>NUCLEOTIDE SEQUENCE [LARGE SCALE GENOMIC DNA]</scope>
</reference>
<feature type="chain" id="PRO_5044317810" evidence="3">
    <location>
        <begin position="20"/>
        <end position="210"/>
    </location>
</feature>
<proteinExistence type="inferred from homology"/>
<dbReference type="Pfam" id="PF00194">
    <property type="entry name" value="Carb_anhydrase"/>
    <property type="match status" value="1"/>
</dbReference>
<dbReference type="Ensembl" id="ENSEEET00000024728.2">
    <property type="protein sequence ID" value="ENSEEEP00000024449.2"/>
    <property type="gene ID" value="ENSEEEG00000011858.2"/>
</dbReference>
<dbReference type="GO" id="GO:0002088">
    <property type="term" value="P:lens development in camera-type eye"/>
    <property type="evidence" value="ECO:0007669"/>
    <property type="project" value="Ensembl"/>
</dbReference>
<dbReference type="SMART" id="SM01057">
    <property type="entry name" value="Carb_anhydrase"/>
    <property type="match status" value="1"/>
</dbReference>
<dbReference type="GO" id="GO:0008270">
    <property type="term" value="F:zinc ion binding"/>
    <property type="evidence" value="ECO:0007669"/>
    <property type="project" value="InterPro"/>
</dbReference>
<evidence type="ECO:0000313" key="5">
    <source>
        <dbReference type="Ensembl" id="ENSEEEP00000024449.2"/>
    </source>
</evidence>
<protein>
    <submittedName>
        <fullName evidence="5">Carbonic anhydrase XIV</fullName>
    </submittedName>
</protein>
<keyword evidence="2" id="KW-0472">Membrane</keyword>
<dbReference type="PANTHER" id="PTHR18952">
    <property type="entry name" value="CARBONIC ANHYDRASE"/>
    <property type="match status" value="1"/>
</dbReference>
<keyword evidence="2" id="KW-0812">Transmembrane</keyword>
<organism evidence="5 6">
    <name type="scientific">Electrophorus electricus</name>
    <name type="common">Electric eel</name>
    <name type="synonym">Gymnotus electricus</name>
    <dbReference type="NCBI Taxonomy" id="8005"/>
    <lineage>
        <taxon>Eukaryota</taxon>
        <taxon>Metazoa</taxon>
        <taxon>Chordata</taxon>
        <taxon>Craniata</taxon>
        <taxon>Vertebrata</taxon>
        <taxon>Euteleostomi</taxon>
        <taxon>Actinopterygii</taxon>
        <taxon>Neopterygii</taxon>
        <taxon>Teleostei</taxon>
        <taxon>Ostariophysi</taxon>
        <taxon>Gymnotiformes</taxon>
        <taxon>Gymnotoidei</taxon>
        <taxon>Gymnotidae</taxon>
        <taxon>Electrophorus</taxon>
    </lineage>
</organism>
<reference evidence="5" key="5">
    <citation type="submission" date="2025-09" db="UniProtKB">
        <authorList>
            <consortium name="Ensembl"/>
        </authorList>
    </citation>
    <scope>IDENTIFICATION</scope>
</reference>
<dbReference type="InterPro" id="IPR036398">
    <property type="entry name" value="CA_dom_sf"/>
</dbReference>
<evidence type="ECO:0000256" key="3">
    <source>
        <dbReference type="SAM" id="SignalP"/>
    </source>
</evidence>
<reference evidence="5" key="4">
    <citation type="submission" date="2025-08" db="UniProtKB">
        <authorList>
            <consortium name="Ensembl"/>
        </authorList>
    </citation>
    <scope>IDENTIFICATION</scope>
</reference>
<dbReference type="Gene3D" id="3.10.200.10">
    <property type="entry name" value="Alpha carbonic anhydrase"/>
    <property type="match status" value="1"/>
</dbReference>
<evidence type="ECO:0000259" key="4">
    <source>
        <dbReference type="PROSITE" id="PS51144"/>
    </source>
</evidence>
<dbReference type="SUPFAM" id="SSF51069">
    <property type="entry name" value="Carbonic anhydrase"/>
    <property type="match status" value="1"/>
</dbReference>
<feature type="signal peptide" evidence="3">
    <location>
        <begin position="1"/>
        <end position="19"/>
    </location>
</feature>